<keyword evidence="1" id="KW-0812">Transmembrane</keyword>
<evidence type="ECO:0000313" key="2">
    <source>
        <dbReference type="EMBL" id="WNO03854.1"/>
    </source>
</evidence>
<protein>
    <submittedName>
        <fullName evidence="2">STM3941 family protein</fullName>
    </submittedName>
</protein>
<proteinExistence type="predicted"/>
<keyword evidence="1" id="KW-0472">Membrane</keyword>
<keyword evidence="1" id="KW-1133">Transmembrane helix</keyword>
<sequence length="214" mass="23381">MPKIQCPWGFKGKSDVQLMEHGPTFSAGFALVIELGITHTTMAPFVIYPSRSRVFLIFLGSVTFVAAGALMLLLPLNEIGITGKIVALLGVAFFGKTGLFALTRLISNKPALAIDSRGITDHASALSVGFIPWSDIIGAGICTFQKQKFLGISLRNPEEYLEKASAFKRILMKTNSSWVGYVVVIPQVTISMPVEDLLVHVDKYRHMDGRIPND</sequence>
<organism evidence="2 3">
    <name type="scientific">Rhodoferax mekongensis</name>
    <dbReference type="NCBI Taxonomy" id="3068341"/>
    <lineage>
        <taxon>Bacteria</taxon>
        <taxon>Pseudomonadati</taxon>
        <taxon>Pseudomonadota</taxon>
        <taxon>Betaproteobacteria</taxon>
        <taxon>Burkholderiales</taxon>
        <taxon>Comamonadaceae</taxon>
        <taxon>Rhodoferax</taxon>
    </lineage>
</organism>
<dbReference type="NCBIfam" id="NF041635">
    <property type="entry name" value="STM3941_fam"/>
    <property type="match status" value="1"/>
</dbReference>
<reference evidence="2 3" key="1">
    <citation type="submission" date="2023-08" db="EMBL/GenBank/DDBJ databases">
        <title>Rhodoferax potami sp. nov. and Rhodoferax mekongensis sp. nov., isolated from the Mekong River in Thailand.</title>
        <authorList>
            <person name="Kitikhun S."/>
            <person name="Charoenyingcharoen P."/>
            <person name="Siriarchawattana P."/>
            <person name="Likhitrattanapisal S."/>
            <person name="Nilsakha T."/>
            <person name="Chanpet A."/>
            <person name="Rattanawaree P."/>
            <person name="Ingsriswang S."/>
        </authorList>
    </citation>
    <scope>NUCLEOTIDE SEQUENCE [LARGE SCALE GENOMIC DNA]</scope>
    <source>
        <strain evidence="2 3">TBRC 17307</strain>
    </source>
</reference>
<dbReference type="RefSeq" id="WP_313866732.1">
    <property type="nucleotide sequence ID" value="NZ_CP132507.1"/>
</dbReference>
<accession>A0ABZ0AW32</accession>
<feature type="transmembrane region" description="Helical" evidence="1">
    <location>
        <begin position="25"/>
        <end position="47"/>
    </location>
</feature>
<dbReference type="EMBL" id="CP132507">
    <property type="protein sequence ID" value="WNO03854.1"/>
    <property type="molecule type" value="Genomic_DNA"/>
</dbReference>
<dbReference type="Proteomes" id="UP001302257">
    <property type="component" value="Chromosome"/>
</dbReference>
<feature type="transmembrane region" description="Helical" evidence="1">
    <location>
        <begin position="85"/>
        <end position="107"/>
    </location>
</feature>
<keyword evidence="3" id="KW-1185">Reference proteome</keyword>
<dbReference type="InterPro" id="IPR048136">
    <property type="entry name" value="STM3941-like"/>
</dbReference>
<evidence type="ECO:0000313" key="3">
    <source>
        <dbReference type="Proteomes" id="UP001302257"/>
    </source>
</evidence>
<name>A0ABZ0AW32_9BURK</name>
<gene>
    <name evidence="2" type="ORF">RAN89_13145</name>
</gene>
<feature type="transmembrane region" description="Helical" evidence="1">
    <location>
        <begin position="54"/>
        <end position="73"/>
    </location>
</feature>
<evidence type="ECO:0000256" key="1">
    <source>
        <dbReference type="SAM" id="Phobius"/>
    </source>
</evidence>